<dbReference type="STRING" id="230819.A0A5C3KSE8"/>
<dbReference type="Pfam" id="PF11807">
    <property type="entry name" value="UstYa"/>
    <property type="match status" value="1"/>
</dbReference>
<dbReference type="AlphaFoldDB" id="A0A5C3KSE8"/>
<dbReference type="EMBL" id="ML210217">
    <property type="protein sequence ID" value="TFK23511.1"/>
    <property type="molecule type" value="Genomic_DNA"/>
</dbReference>
<evidence type="ECO:0000256" key="2">
    <source>
        <dbReference type="ARBA" id="ARBA00023002"/>
    </source>
</evidence>
<dbReference type="GO" id="GO:0016491">
    <property type="term" value="F:oxidoreductase activity"/>
    <property type="evidence" value="ECO:0007669"/>
    <property type="project" value="UniProtKB-KW"/>
</dbReference>
<gene>
    <name evidence="5" type="ORF">FA15DRAFT_642388</name>
</gene>
<evidence type="ECO:0000256" key="3">
    <source>
        <dbReference type="ARBA" id="ARBA00035112"/>
    </source>
</evidence>
<feature type="transmembrane region" description="Helical" evidence="4">
    <location>
        <begin position="12"/>
        <end position="32"/>
    </location>
</feature>
<proteinExistence type="inferred from homology"/>
<keyword evidence="6" id="KW-1185">Reference proteome</keyword>
<evidence type="ECO:0000256" key="1">
    <source>
        <dbReference type="ARBA" id="ARBA00004685"/>
    </source>
</evidence>
<dbReference type="InterPro" id="IPR021765">
    <property type="entry name" value="UstYa-like"/>
</dbReference>
<keyword evidence="4" id="KW-0472">Membrane</keyword>
<organism evidence="5 6">
    <name type="scientific">Coprinopsis marcescibilis</name>
    <name type="common">Agaric fungus</name>
    <name type="synonym">Psathyrella marcescibilis</name>
    <dbReference type="NCBI Taxonomy" id="230819"/>
    <lineage>
        <taxon>Eukaryota</taxon>
        <taxon>Fungi</taxon>
        <taxon>Dikarya</taxon>
        <taxon>Basidiomycota</taxon>
        <taxon>Agaricomycotina</taxon>
        <taxon>Agaricomycetes</taxon>
        <taxon>Agaricomycetidae</taxon>
        <taxon>Agaricales</taxon>
        <taxon>Agaricineae</taxon>
        <taxon>Psathyrellaceae</taxon>
        <taxon>Coprinopsis</taxon>
    </lineage>
</organism>
<accession>A0A5C3KSE8</accession>
<dbReference type="OrthoDB" id="3687641at2759"/>
<evidence type="ECO:0000313" key="6">
    <source>
        <dbReference type="Proteomes" id="UP000307440"/>
    </source>
</evidence>
<name>A0A5C3KSE8_COPMA</name>
<dbReference type="GO" id="GO:0043386">
    <property type="term" value="P:mycotoxin biosynthetic process"/>
    <property type="evidence" value="ECO:0007669"/>
    <property type="project" value="InterPro"/>
</dbReference>
<comment type="pathway">
    <text evidence="1">Mycotoxin biosynthesis.</text>
</comment>
<dbReference type="PANTHER" id="PTHR33365:SF11">
    <property type="entry name" value="TAT PATHWAY SIGNAL SEQUENCE"/>
    <property type="match status" value="1"/>
</dbReference>
<evidence type="ECO:0000313" key="5">
    <source>
        <dbReference type="EMBL" id="TFK23511.1"/>
    </source>
</evidence>
<dbReference type="Proteomes" id="UP000307440">
    <property type="component" value="Unassembled WGS sequence"/>
</dbReference>
<evidence type="ECO:0000256" key="4">
    <source>
        <dbReference type="SAM" id="Phobius"/>
    </source>
</evidence>
<protein>
    <submittedName>
        <fullName evidence="5">Uncharacterized protein</fullName>
    </submittedName>
</protein>
<sequence length="206" mass="23537">MAKQYRRSTLLLLGVTCALNVIVILLLDIYGAKKRMGPTVNDYYSYQGHDYPETLPLPLGRLDNVLLTVEETRHYSLSGNWSDAQWESLPPKSGGFLSLGPDDRFFLVSMFHQLHCLRFFNWAFDAKFEGLYKSFAHKGHNGHCLNYLRQVALCSADLTLESGDFEARNFEVDRVGSTHVCNDWSAVYSVLDMNIEAHKKLEIEHD</sequence>
<reference evidence="5 6" key="1">
    <citation type="journal article" date="2019" name="Nat. Ecol. Evol.">
        <title>Megaphylogeny resolves global patterns of mushroom evolution.</title>
        <authorList>
            <person name="Varga T."/>
            <person name="Krizsan K."/>
            <person name="Foldi C."/>
            <person name="Dima B."/>
            <person name="Sanchez-Garcia M."/>
            <person name="Sanchez-Ramirez S."/>
            <person name="Szollosi G.J."/>
            <person name="Szarkandi J.G."/>
            <person name="Papp V."/>
            <person name="Albert L."/>
            <person name="Andreopoulos W."/>
            <person name="Angelini C."/>
            <person name="Antonin V."/>
            <person name="Barry K.W."/>
            <person name="Bougher N.L."/>
            <person name="Buchanan P."/>
            <person name="Buyck B."/>
            <person name="Bense V."/>
            <person name="Catcheside P."/>
            <person name="Chovatia M."/>
            <person name="Cooper J."/>
            <person name="Damon W."/>
            <person name="Desjardin D."/>
            <person name="Finy P."/>
            <person name="Geml J."/>
            <person name="Haridas S."/>
            <person name="Hughes K."/>
            <person name="Justo A."/>
            <person name="Karasinski D."/>
            <person name="Kautmanova I."/>
            <person name="Kiss B."/>
            <person name="Kocsube S."/>
            <person name="Kotiranta H."/>
            <person name="LaButti K.M."/>
            <person name="Lechner B.E."/>
            <person name="Liimatainen K."/>
            <person name="Lipzen A."/>
            <person name="Lukacs Z."/>
            <person name="Mihaltcheva S."/>
            <person name="Morgado L.N."/>
            <person name="Niskanen T."/>
            <person name="Noordeloos M.E."/>
            <person name="Ohm R.A."/>
            <person name="Ortiz-Santana B."/>
            <person name="Ovrebo C."/>
            <person name="Racz N."/>
            <person name="Riley R."/>
            <person name="Savchenko A."/>
            <person name="Shiryaev A."/>
            <person name="Soop K."/>
            <person name="Spirin V."/>
            <person name="Szebenyi C."/>
            <person name="Tomsovsky M."/>
            <person name="Tulloss R.E."/>
            <person name="Uehling J."/>
            <person name="Grigoriev I.V."/>
            <person name="Vagvolgyi C."/>
            <person name="Papp T."/>
            <person name="Martin F.M."/>
            <person name="Miettinen O."/>
            <person name="Hibbett D.S."/>
            <person name="Nagy L.G."/>
        </authorList>
    </citation>
    <scope>NUCLEOTIDE SEQUENCE [LARGE SCALE GENOMIC DNA]</scope>
    <source>
        <strain evidence="5 6">CBS 121175</strain>
    </source>
</reference>
<keyword evidence="4" id="KW-1133">Transmembrane helix</keyword>
<dbReference type="PANTHER" id="PTHR33365">
    <property type="entry name" value="YALI0B05434P"/>
    <property type="match status" value="1"/>
</dbReference>
<keyword evidence="2" id="KW-0560">Oxidoreductase</keyword>
<comment type="similarity">
    <text evidence="3">Belongs to the ustYa family.</text>
</comment>
<keyword evidence="4" id="KW-0812">Transmembrane</keyword>